<organism evidence="1 2">
    <name type="scientific">Terriglobus roseus</name>
    <dbReference type="NCBI Taxonomy" id="392734"/>
    <lineage>
        <taxon>Bacteria</taxon>
        <taxon>Pseudomonadati</taxon>
        <taxon>Acidobacteriota</taxon>
        <taxon>Terriglobia</taxon>
        <taxon>Terriglobales</taxon>
        <taxon>Acidobacteriaceae</taxon>
        <taxon>Terriglobus</taxon>
    </lineage>
</organism>
<evidence type="ECO:0000313" key="1">
    <source>
        <dbReference type="EMBL" id="SEB57310.1"/>
    </source>
</evidence>
<name>A0A1H4KFI0_9BACT</name>
<protein>
    <submittedName>
        <fullName evidence="1">Putative hydrolase of the HAD superfamily</fullName>
    </submittedName>
</protein>
<dbReference type="PANTHER" id="PTHR43611">
    <property type="entry name" value="ALPHA-D-GLUCOSE 1-PHOSPHATE PHOSPHATASE"/>
    <property type="match status" value="1"/>
</dbReference>
<dbReference type="InterPro" id="IPR006439">
    <property type="entry name" value="HAD-SF_hydro_IA"/>
</dbReference>
<dbReference type="Gene3D" id="3.40.50.1000">
    <property type="entry name" value="HAD superfamily/HAD-like"/>
    <property type="match status" value="1"/>
</dbReference>
<dbReference type="Proteomes" id="UP000182409">
    <property type="component" value="Unassembled WGS sequence"/>
</dbReference>
<dbReference type="Pfam" id="PF00702">
    <property type="entry name" value="Hydrolase"/>
    <property type="match status" value="1"/>
</dbReference>
<dbReference type="SFLD" id="SFLDG01129">
    <property type="entry name" value="C1.5:_HAD__Beta-PGM__Phosphata"/>
    <property type="match status" value="1"/>
</dbReference>
<dbReference type="PANTHER" id="PTHR43611:SF3">
    <property type="entry name" value="FLAVIN MONONUCLEOTIDE HYDROLASE 1, CHLOROPLATIC"/>
    <property type="match status" value="1"/>
</dbReference>
<dbReference type="Gene3D" id="1.10.150.240">
    <property type="entry name" value="Putative phosphatase, domain 2"/>
    <property type="match status" value="1"/>
</dbReference>
<dbReference type="InterPro" id="IPR023214">
    <property type="entry name" value="HAD_sf"/>
</dbReference>
<evidence type="ECO:0000313" key="2">
    <source>
        <dbReference type="Proteomes" id="UP000182409"/>
    </source>
</evidence>
<dbReference type="NCBIfam" id="TIGR01509">
    <property type="entry name" value="HAD-SF-IA-v3"/>
    <property type="match status" value="1"/>
</dbReference>
<keyword evidence="1" id="KW-0378">Hydrolase</keyword>
<gene>
    <name evidence="1" type="ORF">SAMN05443244_1174</name>
</gene>
<dbReference type="InterPro" id="IPR036412">
    <property type="entry name" value="HAD-like_sf"/>
</dbReference>
<dbReference type="OrthoDB" id="9131041at2"/>
<reference evidence="1 2" key="1">
    <citation type="submission" date="2016-10" db="EMBL/GenBank/DDBJ databases">
        <authorList>
            <person name="de Groot N.N."/>
        </authorList>
    </citation>
    <scope>NUCLEOTIDE SEQUENCE [LARGE SCALE GENOMIC DNA]</scope>
    <source>
        <strain evidence="1 2">AB35.6</strain>
    </source>
</reference>
<dbReference type="GO" id="GO:0016787">
    <property type="term" value="F:hydrolase activity"/>
    <property type="evidence" value="ECO:0007669"/>
    <property type="project" value="UniProtKB-KW"/>
</dbReference>
<accession>A0A1H4KFI0</accession>
<dbReference type="SUPFAM" id="SSF56784">
    <property type="entry name" value="HAD-like"/>
    <property type="match status" value="1"/>
</dbReference>
<dbReference type="InterPro" id="IPR023198">
    <property type="entry name" value="PGP-like_dom2"/>
</dbReference>
<dbReference type="RefSeq" id="WP_074652762.1">
    <property type="nucleotide sequence ID" value="NZ_FNSD01000001.1"/>
</dbReference>
<dbReference type="AlphaFoldDB" id="A0A1H4KFI0"/>
<dbReference type="SFLD" id="SFLDS00003">
    <property type="entry name" value="Haloacid_Dehalogenase"/>
    <property type="match status" value="1"/>
</dbReference>
<proteinExistence type="predicted"/>
<sequence>MRIRTIYWDIGGVLLSNGFGHRQRAGFYAALGLNEDDKAEFEMRREDANWHWERGLIDADEFFRRTVFFKPRAFTRADVWSAVEHQQALLDGSAIEILWSLHGRRQVRQATLNNESRELNHYRLNRFSLRKYFQFFICSGYVHEMKPAADIYRIALEVGGDAPGEALFIDDKAENIHAANEAGFIGLQFSSPALLEEQLRAHGVEV</sequence>
<dbReference type="EMBL" id="FNSD01000001">
    <property type="protein sequence ID" value="SEB57310.1"/>
    <property type="molecule type" value="Genomic_DNA"/>
</dbReference>